<feature type="region of interest" description="Disordered" evidence="1">
    <location>
        <begin position="113"/>
        <end position="132"/>
    </location>
</feature>
<name>A0ABU0Z7R0_9ACTN</name>
<evidence type="ECO:0000313" key="3">
    <source>
        <dbReference type="EMBL" id="MDQ7903090.1"/>
    </source>
</evidence>
<dbReference type="EMBL" id="JAVHUY010000001">
    <property type="protein sequence ID" value="MDQ7903090.1"/>
    <property type="molecule type" value="Genomic_DNA"/>
</dbReference>
<dbReference type="CDD" id="cd00093">
    <property type="entry name" value="HTH_XRE"/>
    <property type="match status" value="1"/>
</dbReference>
<proteinExistence type="predicted"/>
<dbReference type="InterPro" id="IPR001387">
    <property type="entry name" value="Cro/C1-type_HTH"/>
</dbReference>
<organism evidence="3 4">
    <name type="scientific">Phytohabitans maris</name>
    <dbReference type="NCBI Taxonomy" id="3071409"/>
    <lineage>
        <taxon>Bacteria</taxon>
        <taxon>Bacillati</taxon>
        <taxon>Actinomycetota</taxon>
        <taxon>Actinomycetes</taxon>
        <taxon>Micromonosporales</taxon>
        <taxon>Micromonosporaceae</taxon>
    </lineage>
</organism>
<keyword evidence="4" id="KW-1185">Reference proteome</keyword>
<dbReference type="SMART" id="SM00530">
    <property type="entry name" value="HTH_XRE"/>
    <property type="match status" value="1"/>
</dbReference>
<protein>
    <submittedName>
        <fullName evidence="3">Helix-turn-helix transcriptional regulator</fullName>
    </submittedName>
</protein>
<gene>
    <name evidence="3" type="ORF">RB614_00960</name>
</gene>
<accession>A0ABU0Z7R0</accession>
<dbReference type="Pfam" id="PF13443">
    <property type="entry name" value="HTH_26"/>
    <property type="match status" value="1"/>
</dbReference>
<dbReference type="RefSeq" id="WP_308710361.1">
    <property type="nucleotide sequence ID" value="NZ_JAVHUY010000001.1"/>
</dbReference>
<evidence type="ECO:0000313" key="4">
    <source>
        <dbReference type="Proteomes" id="UP001230908"/>
    </source>
</evidence>
<dbReference type="PROSITE" id="PS50943">
    <property type="entry name" value="HTH_CROC1"/>
    <property type="match status" value="1"/>
</dbReference>
<reference evidence="3 4" key="1">
    <citation type="submission" date="2023-08" db="EMBL/GenBank/DDBJ databases">
        <title>Phytohabitans sansha sp. nov., isolated from marine sediment.</title>
        <authorList>
            <person name="Zhao Y."/>
            <person name="Yi K."/>
        </authorList>
    </citation>
    <scope>NUCLEOTIDE SEQUENCE [LARGE SCALE GENOMIC DNA]</scope>
    <source>
        <strain evidence="3 4">ZYX-F-186</strain>
    </source>
</reference>
<feature type="compositionally biased region" description="Basic residues" evidence="1">
    <location>
        <begin position="121"/>
        <end position="132"/>
    </location>
</feature>
<dbReference type="SUPFAM" id="SSF47413">
    <property type="entry name" value="lambda repressor-like DNA-binding domains"/>
    <property type="match status" value="1"/>
</dbReference>
<dbReference type="Proteomes" id="UP001230908">
    <property type="component" value="Unassembled WGS sequence"/>
</dbReference>
<feature type="domain" description="HTH cro/C1-type" evidence="2">
    <location>
        <begin position="16"/>
        <end position="71"/>
    </location>
</feature>
<dbReference type="Gene3D" id="1.10.260.40">
    <property type="entry name" value="lambda repressor-like DNA-binding domains"/>
    <property type="match status" value="1"/>
</dbReference>
<evidence type="ECO:0000256" key="1">
    <source>
        <dbReference type="SAM" id="MobiDB-lite"/>
    </source>
</evidence>
<dbReference type="InterPro" id="IPR010982">
    <property type="entry name" value="Lambda_DNA-bd_dom_sf"/>
</dbReference>
<evidence type="ECO:0000259" key="2">
    <source>
        <dbReference type="PROSITE" id="PS50943"/>
    </source>
</evidence>
<comment type="caution">
    <text evidence="3">The sequence shown here is derived from an EMBL/GenBank/DDBJ whole genome shotgun (WGS) entry which is preliminary data.</text>
</comment>
<sequence>MTSTKRGPDQTLGQYLESARQEAGYSLRQLAGISGLAMSSVNRLLKDEVEQPSPEHLTALARALELNATDLFLLAGLPIPEQAASLDIMLRKGYGVSDDELPALKREIEALIAKHTDRPDRHHTRKKGGNNE</sequence>